<dbReference type="EMBL" id="JBBKXX010000002">
    <property type="protein sequence ID" value="MFD3408488.1"/>
    <property type="molecule type" value="Genomic_DNA"/>
</dbReference>
<dbReference type="Pfam" id="PF19502">
    <property type="entry name" value="DUF6036"/>
    <property type="match status" value="1"/>
</dbReference>
<gene>
    <name evidence="2" type="ORF">SKC37_07455</name>
</gene>
<dbReference type="RefSeq" id="WP_223129764.1">
    <property type="nucleotide sequence ID" value="NZ_JBBKXX010000002.1"/>
</dbReference>
<evidence type="ECO:0000259" key="1">
    <source>
        <dbReference type="Pfam" id="PF19502"/>
    </source>
</evidence>
<accession>A0ABW6DII8</accession>
<reference evidence="2 3" key="1">
    <citation type="submission" date="2024-03" db="EMBL/GenBank/DDBJ databases">
        <title>Aquirufa genome sequencing.</title>
        <authorList>
            <person name="Pitt A."/>
            <person name="Hahn M.W."/>
        </authorList>
    </citation>
    <scope>NUCLEOTIDE SEQUENCE [LARGE SCALE GENOMIC DNA]</scope>
    <source>
        <strain evidence="2 3">HETE-83D</strain>
    </source>
</reference>
<keyword evidence="3" id="KW-1185">Reference proteome</keyword>
<organism evidence="2 3">
    <name type="scientific">Aquirufa esocilacus</name>
    <dbReference type="NCBI Taxonomy" id="3096513"/>
    <lineage>
        <taxon>Bacteria</taxon>
        <taxon>Pseudomonadati</taxon>
        <taxon>Bacteroidota</taxon>
        <taxon>Cytophagia</taxon>
        <taxon>Cytophagales</taxon>
        <taxon>Flectobacillaceae</taxon>
        <taxon>Aquirufa</taxon>
    </lineage>
</organism>
<dbReference type="Proteomes" id="UP001598019">
    <property type="component" value="Unassembled WGS sequence"/>
</dbReference>
<dbReference type="SUPFAM" id="SSF81301">
    <property type="entry name" value="Nucleotidyltransferase"/>
    <property type="match status" value="1"/>
</dbReference>
<protein>
    <submittedName>
        <fullName evidence="2">DUF6036 family nucleotidyltransferase</fullName>
    </submittedName>
</protein>
<proteinExistence type="predicted"/>
<dbReference type="Gene3D" id="3.30.460.40">
    <property type="match status" value="1"/>
</dbReference>
<comment type="caution">
    <text evidence="2">The sequence shown here is derived from an EMBL/GenBank/DDBJ whole genome shotgun (WGS) entry which is preliminary data.</text>
</comment>
<dbReference type="InterPro" id="IPR043519">
    <property type="entry name" value="NT_sf"/>
</dbReference>
<dbReference type="InterPro" id="IPR045792">
    <property type="entry name" value="DUF6036"/>
</dbReference>
<sequence>MGNIFNSDFQEFLLALNKNEVSYVLVGGYSVIYHGFPRTTGDIDIFVEVSKNNYDKLVQAFEQFQMPLFDMTEESFLHQAHINVYTFGRPPVCIEILKEISGFTFQEIYNNALETVFEEIPMKVIHINDLKRNKEISGRAKDLNDLENLSKL</sequence>
<evidence type="ECO:0000313" key="2">
    <source>
        <dbReference type="EMBL" id="MFD3408488.1"/>
    </source>
</evidence>
<evidence type="ECO:0000313" key="3">
    <source>
        <dbReference type="Proteomes" id="UP001598019"/>
    </source>
</evidence>
<name>A0ABW6DII8_9BACT</name>
<feature type="domain" description="DUF6036" evidence="1">
    <location>
        <begin position="14"/>
        <end position="148"/>
    </location>
</feature>